<organism evidence="1 2">
    <name type="scientific">Pangasianodon gigas</name>
    <name type="common">Mekong giant catfish</name>
    <name type="synonym">Pangasius gigas</name>
    <dbReference type="NCBI Taxonomy" id="30993"/>
    <lineage>
        <taxon>Eukaryota</taxon>
        <taxon>Metazoa</taxon>
        <taxon>Chordata</taxon>
        <taxon>Craniata</taxon>
        <taxon>Vertebrata</taxon>
        <taxon>Euteleostomi</taxon>
        <taxon>Actinopterygii</taxon>
        <taxon>Neopterygii</taxon>
        <taxon>Teleostei</taxon>
        <taxon>Ostariophysi</taxon>
        <taxon>Siluriformes</taxon>
        <taxon>Pangasiidae</taxon>
        <taxon>Pangasianodon</taxon>
    </lineage>
</organism>
<gene>
    <name evidence="1" type="ORF">PGIGA_G00196800</name>
</gene>
<reference evidence="1 2" key="1">
    <citation type="journal article" date="2022" name="bioRxiv">
        <title>An ancient truncated duplication of the anti-Mullerian hormone receptor type 2 gene is a potential conserved master sex determinant in the Pangasiidae catfish family.</title>
        <authorList>
            <person name="Wen M."/>
            <person name="Pan Q."/>
            <person name="Jouanno E."/>
            <person name="Montfort J."/>
            <person name="Zahm M."/>
            <person name="Cabau C."/>
            <person name="Klopp C."/>
            <person name="Iampietro C."/>
            <person name="Roques C."/>
            <person name="Bouchez O."/>
            <person name="Castinel A."/>
            <person name="Donnadieu C."/>
            <person name="Parrinello H."/>
            <person name="Poncet C."/>
            <person name="Belmonte E."/>
            <person name="Gautier V."/>
            <person name="Avarre J.-C."/>
            <person name="Dugue R."/>
            <person name="Gustiano R."/>
            <person name="Ha T.T.T."/>
            <person name="Campet M."/>
            <person name="Sriphairoj K."/>
            <person name="Ribolli J."/>
            <person name="de Almeida F.L."/>
            <person name="Desvignes T."/>
            <person name="Postlethwait J.H."/>
            <person name="Bucao C.F."/>
            <person name="Robinson-Rechavi M."/>
            <person name="Bobe J."/>
            <person name="Herpin A."/>
            <person name="Guiguen Y."/>
        </authorList>
    </citation>
    <scope>NUCLEOTIDE SEQUENCE [LARGE SCALE GENOMIC DNA]</scope>
    <source>
        <strain evidence="1">YG-Dec2019</strain>
    </source>
</reference>
<dbReference type="Proteomes" id="UP000829447">
    <property type="component" value="Linkage Group LG30"/>
</dbReference>
<keyword evidence="2" id="KW-1185">Reference proteome</keyword>
<evidence type="ECO:0000313" key="1">
    <source>
        <dbReference type="EMBL" id="MCI4395852.1"/>
    </source>
</evidence>
<sequence length="1473" mass="167207">MSKPALKKRDSSSSREASSKEQSPTKEVSSLVSGVSGSSSGELWTSSVSIWPEWNETEVSAEKWDTAKGAKDSKARKSPLSQFFEDPEGKVKIPAALNVHTWKRPLEHIVDKAPVVVENESTFDLTSANEHLLSSELMRWIISEIYIVWQVCNRQAGEDNPLSEDATPSPWRPWEHIYSLCKAAKDHVPLYNVYGKYVVRLYWMAPVVVENESTFDLTSANEHLLSSELMRWIISEIYIVWQVCNRQAGEDNPLSEDATPSPWRPWEHIYSLCKAAKDHVPLYNVYGKYVVRLYWMGCWRKITIDDLLPFDEKNNLLLPATTNQSELWPMLLAKAVLKLASTEVVQNTSRELEDFSIIRCLTGWIPEILPLNPRLKYAEETWEYLKNAIPKFQETEESSEERSPSVDSSATRDSPSESPSPNNGKQKGSGPPPAPQIVVCASFQPLNLQEKKTSMLSQMADASQTLRQYGLCQLSSHSVLLTRTRDCPLVDVLKPPPVLHSKLIRTPNEINITDEPRKVSVERPEQYVGVASPFISFKLASLKIDSKTVSKPVGQRRHACTSNLASFLESEENEGLDPVQHDVTHNNRDSLDATDTEVTAEDKRKDESVANDADVTDSSLVPEKETTPGQGVHSQEKAMLQETWVHMQDFTKCFQTLLVFHKENSYRYQFQKSQFKAQDEKVRYFLSVDSLLPTEILICFSALMRLGDTSHEQKDCVPRPGHLGVEPFSWKSVQAQFPLLTINTSSCKAAVLSLPPGRHVLRMHTRVQFGVHVQLYSKTDFVFGEEEEVMPHLEKESLRFCEQALLILRALGGMVRSFSSPNELPSATRTVEEAVRPPSLSKIAIREHWRVFSHAVYHMFCCVLGRKLTSEELFAVQTLTRDPTPHSSNTKDTTHGVPEGWSGRQATEQEKQAATILQAGWKGYLVREILNAARPGSEENQKVAKTLLEMWASVESDIETHAVSLLRCMITNNEQLVDLYPCGGDEWTKITFTDYSVPVHETTSSWVLLFREVFHVPKAILLVPKIYSPFRCHLRVVNNDTGEEVPKFFNSVLPFTYTPNKAGYTFVAYTGETSVGGGTWRLRLIGSRELAQLAREGPASNFSVKEFKEYYLPNKKNIICRHAVKVSCDHVATVQFQTSKEDVCIKLSILDHEREVASKTGQGNVVIPVYCFSASDGSCGSAVEKAGVSQSQDGPGGGHEGGRGASECQPAQTHHKYILQAEVLYNSWPLDDSLSEFIQTLRDRESDEMRVFRHLIEDTPANVDQPSSEAQKLSTSKAAKTKEKEKERDKPTTKAGSKMEQSVDESKPHWTLRVVSEQSEVEQIEVKKDTERLEQIKAMKLAWEAAEPGRAAKAFHTRQQYLKKLRTLGEDHTLDLTPFIRRTSRPERLKDAVMEEEQQRERLEKIQSFRLYRETVLDRRRQEQEQTKQLIREQRELFERIQEEKAELLRTFDQTREVIRIWKLGEQSQKRGV</sequence>
<protein>
    <submittedName>
        <fullName evidence="1">Uncharacterized protein</fullName>
    </submittedName>
</protein>
<dbReference type="EMBL" id="CM040483">
    <property type="protein sequence ID" value="MCI4395852.1"/>
    <property type="molecule type" value="Genomic_DNA"/>
</dbReference>
<comment type="caution">
    <text evidence="1">The sequence shown here is derived from an EMBL/GenBank/DDBJ whole genome shotgun (WGS) entry which is preliminary data.</text>
</comment>
<evidence type="ECO:0000313" key="2">
    <source>
        <dbReference type="Proteomes" id="UP000829447"/>
    </source>
</evidence>
<accession>A0ACC5XXD5</accession>
<proteinExistence type="predicted"/>
<name>A0ACC5XXD5_PANGG</name>